<feature type="signal peptide" evidence="1">
    <location>
        <begin position="1"/>
        <end position="17"/>
    </location>
</feature>
<comment type="caution">
    <text evidence="2">The sequence shown here is derived from an EMBL/GenBank/DDBJ whole genome shotgun (WGS) entry which is preliminary data.</text>
</comment>
<keyword evidence="3" id="KW-1185">Reference proteome</keyword>
<gene>
    <name evidence="2" type="ORF">IT779_18850</name>
</gene>
<name>A0A931IBJ7_9NOCA</name>
<dbReference type="EMBL" id="JADMLG010000007">
    <property type="protein sequence ID" value="MBH0778344.1"/>
    <property type="molecule type" value="Genomic_DNA"/>
</dbReference>
<feature type="chain" id="PRO_5038460958" evidence="1">
    <location>
        <begin position="18"/>
        <end position="119"/>
    </location>
</feature>
<proteinExistence type="predicted"/>
<dbReference type="Proteomes" id="UP000655751">
    <property type="component" value="Unassembled WGS sequence"/>
</dbReference>
<dbReference type="AlphaFoldDB" id="A0A931IBJ7"/>
<accession>A0A931IBJ7</accession>
<evidence type="ECO:0000313" key="3">
    <source>
        <dbReference type="Proteomes" id="UP000655751"/>
    </source>
</evidence>
<organism evidence="2 3">
    <name type="scientific">Nocardia bovistercoris</name>
    <dbReference type="NCBI Taxonomy" id="2785916"/>
    <lineage>
        <taxon>Bacteria</taxon>
        <taxon>Bacillati</taxon>
        <taxon>Actinomycetota</taxon>
        <taxon>Actinomycetes</taxon>
        <taxon>Mycobacteriales</taxon>
        <taxon>Nocardiaceae</taxon>
        <taxon>Nocardia</taxon>
    </lineage>
</organism>
<evidence type="ECO:0000313" key="2">
    <source>
        <dbReference type="EMBL" id="MBH0778344.1"/>
    </source>
</evidence>
<keyword evidence="1" id="KW-0732">Signal</keyword>
<reference evidence="2" key="1">
    <citation type="submission" date="2020-11" db="EMBL/GenBank/DDBJ databases">
        <title>Nocardia NEAU-351.nov., a novel actinomycete isolated from the cow dung.</title>
        <authorList>
            <person name="Zhang X."/>
        </authorList>
    </citation>
    <scope>NUCLEOTIDE SEQUENCE</scope>
    <source>
        <strain evidence="2">NEAU-351</strain>
    </source>
</reference>
<protein>
    <submittedName>
        <fullName evidence="2">Uncharacterized protein</fullName>
    </submittedName>
</protein>
<evidence type="ECO:0000256" key="1">
    <source>
        <dbReference type="SAM" id="SignalP"/>
    </source>
</evidence>
<sequence>MGIATAAIFALGANANAAEPVADPAQGRVGLRLSHEETARIGGGPIPALITMVVPLSRIGAGLHSDTQIYRDDEGGVHASLRQVISEAATHPDGSITVYLNAPGTRDGRVLDIYQNWTN</sequence>